<dbReference type="Gene3D" id="3.40.395.10">
    <property type="entry name" value="Adenoviral Proteinase, Chain A"/>
    <property type="match status" value="1"/>
</dbReference>
<comment type="caution">
    <text evidence="7">The sequence shown here is derived from an EMBL/GenBank/DDBJ whole genome shotgun (WGS) entry which is preliminary data.</text>
</comment>
<dbReference type="InterPro" id="IPR038765">
    <property type="entry name" value="Papain-like_cys_pep_sf"/>
</dbReference>
<evidence type="ECO:0000256" key="3">
    <source>
        <dbReference type="ARBA" id="ARBA00022801"/>
    </source>
</evidence>
<name>A0A8H4P3J5_9HYPO</name>
<feature type="compositionally biased region" description="Polar residues" evidence="5">
    <location>
        <begin position="99"/>
        <end position="115"/>
    </location>
</feature>
<dbReference type="Proteomes" id="UP000605986">
    <property type="component" value="Unassembled WGS sequence"/>
</dbReference>
<dbReference type="GO" id="GO:0019783">
    <property type="term" value="F:ubiquitin-like protein peptidase activity"/>
    <property type="evidence" value="ECO:0007669"/>
    <property type="project" value="UniProtKB-ARBA"/>
</dbReference>
<keyword evidence="2" id="KW-0645">Protease</keyword>
<dbReference type="GO" id="GO:0006508">
    <property type="term" value="P:proteolysis"/>
    <property type="evidence" value="ECO:0007669"/>
    <property type="project" value="UniProtKB-KW"/>
</dbReference>
<keyword evidence="3" id="KW-0378">Hydrolase</keyword>
<keyword evidence="4" id="KW-0175">Coiled coil</keyword>
<protein>
    <recommendedName>
        <fullName evidence="6">Ubiquitin-like protease family profile domain-containing protein</fullName>
    </recommendedName>
</protein>
<dbReference type="OrthoDB" id="5069223at2759"/>
<gene>
    <name evidence="7" type="ORF">F53441_1850</name>
</gene>
<dbReference type="InterPro" id="IPR003653">
    <property type="entry name" value="Peptidase_C48_C"/>
</dbReference>
<keyword evidence="8" id="KW-1185">Reference proteome</keyword>
<feature type="domain" description="Ubiquitin-like protease family profile" evidence="6">
    <location>
        <begin position="199"/>
        <end position="299"/>
    </location>
</feature>
<evidence type="ECO:0000313" key="8">
    <source>
        <dbReference type="Proteomes" id="UP000605986"/>
    </source>
</evidence>
<proteinExistence type="inferred from homology"/>
<dbReference type="GO" id="GO:0008234">
    <property type="term" value="F:cysteine-type peptidase activity"/>
    <property type="evidence" value="ECO:0007669"/>
    <property type="project" value="InterPro"/>
</dbReference>
<dbReference type="SUPFAM" id="SSF54001">
    <property type="entry name" value="Cysteine proteinases"/>
    <property type="match status" value="1"/>
</dbReference>
<evidence type="ECO:0000313" key="7">
    <source>
        <dbReference type="EMBL" id="KAF4455913.1"/>
    </source>
</evidence>
<feature type="coiled-coil region" evidence="4">
    <location>
        <begin position="441"/>
        <end position="489"/>
    </location>
</feature>
<comment type="similarity">
    <text evidence="1">Belongs to the peptidase C48 family.</text>
</comment>
<feature type="region of interest" description="Disordered" evidence="5">
    <location>
        <begin position="95"/>
        <end position="115"/>
    </location>
</feature>
<evidence type="ECO:0000256" key="2">
    <source>
        <dbReference type="ARBA" id="ARBA00022670"/>
    </source>
</evidence>
<sequence length="507" mass="57391">MKLHIKCFNGVERDPEEMWEPDGCMAKAIEGSQRKKVTQRVFDNLELPDDVAKYLNRLRMERQKRNAKSVIENSTCDEATDAPVTAHYSSYQKHAGESAPSTSHTTMGHCSSGSHNTDDDIPPSIIYVASDATSHDIPTEPMSSTISRLKGDKCLESVDILRCTKVFQDIPRGWHIFDPGYPLKESGPRGQPLSAIDLIFFLNQSHHWSLCHLNTITGHLHHYNSLSGIDMSVNRLRSWVSKEPTIRTTTEITIWEKECPQQGDGFNCGIFALAVAQCLVEKKSIPSQVNTKELRSYFAERIESTQQLTSPDLDSSLSPIRPVIRSTSLPANSRSSQSISIESQGFFENLRREEGRLEIGRPVIAKKEVQLLSMKQGLGSRRQKLKEREDMASVLRGQVSDPETTEAVLVKIEVWINECPEGVGIMKERINEMKSDAASRKKSMREESKFLRERLRTVEAECDDIRKEVKQLEDQIPSHEKELKAMMETEQHLAHIKQSCAEFAKSR</sequence>
<accession>A0A8H4P3J5</accession>
<organism evidence="7 8">
    <name type="scientific">Fusarium austroafricanum</name>
    <dbReference type="NCBI Taxonomy" id="2364996"/>
    <lineage>
        <taxon>Eukaryota</taxon>
        <taxon>Fungi</taxon>
        <taxon>Dikarya</taxon>
        <taxon>Ascomycota</taxon>
        <taxon>Pezizomycotina</taxon>
        <taxon>Sordariomycetes</taxon>
        <taxon>Hypocreomycetidae</taxon>
        <taxon>Hypocreales</taxon>
        <taxon>Nectriaceae</taxon>
        <taxon>Fusarium</taxon>
        <taxon>Fusarium concolor species complex</taxon>
    </lineage>
</organism>
<evidence type="ECO:0000256" key="1">
    <source>
        <dbReference type="ARBA" id="ARBA00005234"/>
    </source>
</evidence>
<dbReference type="EMBL" id="JAADJG010000075">
    <property type="protein sequence ID" value="KAF4455913.1"/>
    <property type="molecule type" value="Genomic_DNA"/>
</dbReference>
<evidence type="ECO:0000256" key="4">
    <source>
        <dbReference type="SAM" id="Coils"/>
    </source>
</evidence>
<dbReference type="Pfam" id="PF02902">
    <property type="entry name" value="Peptidase_C48"/>
    <property type="match status" value="1"/>
</dbReference>
<reference evidence="7" key="1">
    <citation type="submission" date="2020-01" db="EMBL/GenBank/DDBJ databases">
        <title>Identification and distribution of gene clusters putatively required for synthesis of sphingolipid metabolism inhibitors in phylogenetically diverse species of the filamentous fungus Fusarium.</title>
        <authorList>
            <person name="Kim H.-S."/>
            <person name="Busman M."/>
            <person name="Brown D.W."/>
            <person name="Divon H."/>
            <person name="Uhlig S."/>
            <person name="Proctor R.H."/>
        </authorList>
    </citation>
    <scope>NUCLEOTIDE SEQUENCE</scope>
    <source>
        <strain evidence="7">NRRL 53441</strain>
    </source>
</reference>
<dbReference type="AlphaFoldDB" id="A0A8H4P3J5"/>
<evidence type="ECO:0000259" key="6">
    <source>
        <dbReference type="Pfam" id="PF02902"/>
    </source>
</evidence>
<evidence type="ECO:0000256" key="5">
    <source>
        <dbReference type="SAM" id="MobiDB-lite"/>
    </source>
</evidence>